<sequence length="292" mass="33671">MSIEAKVLGQQVAYPTNYCPSILVPVPRYLNREIYDIHAPEELFQGYDTWHAYEAGFLTRNGLPVCGVLKLVYPASSPCIVESKSLKLYLNSLNMTRLGEDIPSGIETYLQTIKSDLEQILQTRVETTFFQRAPEKLYFDFQNYTLLEATPGIERETFTEYTETPTLLLENQTIGSGEIKVCSHLLRSNCKITKQPDWGSIYIHMQADHLPDQFSLLKYIVSLRNENHFHEEICEMTYKRLNDLFHPEILAVSCIYTRRGGIDICPSRANKAEYLPKYLHTSETLTQKLVRQ</sequence>
<feature type="domain" description="NADPH-dependent 7-cyano-7-deazaguanine reductase N-terminal" evidence="1">
    <location>
        <begin position="14"/>
        <end position="127"/>
    </location>
</feature>
<keyword evidence="3" id="KW-1185">Reference proteome</keyword>
<reference evidence="2 3" key="1">
    <citation type="submission" date="2018-10" db="EMBL/GenBank/DDBJ databases">
        <title>Butyricimonas faecalis sp. nov., isolated from human faeces and emended description of the genus Butyricimonas.</title>
        <authorList>
            <person name="Le Roy T."/>
            <person name="Van der Smissen P."/>
            <person name="Paquot A."/>
            <person name="Delzenne N."/>
            <person name="Muccioli G."/>
            <person name="Collet J.-F."/>
            <person name="Cani P.D."/>
        </authorList>
    </citation>
    <scope>NUCLEOTIDE SEQUENCE [LARGE SCALE GENOMIC DNA]</scope>
    <source>
        <strain evidence="2 3">H184</strain>
    </source>
</reference>
<evidence type="ECO:0000313" key="3">
    <source>
        <dbReference type="Proteomes" id="UP000270673"/>
    </source>
</evidence>
<protein>
    <submittedName>
        <fullName evidence="2">NADPH-dependent 7-cyano-7-deazaguanine reductase QueF</fullName>
    </submittedName>
</protein>
<dbReference type="AlphaFoldDB" id="A0A3S9VQX2"/>
<dbReference type="KEGG" id="buy:D8S85_04750"/>
<evidence type="ECO:0000259" key="1">
    <source>
        <dbReference type="Pfam" id="PF14819"/>
    </source>
</evidence>
<evidence type="ECO:0000313" key="2">
    <source>
        <dbReference type="EMBL" id="AZS28934.1"/>
    </source>
</evidence>
<accession>A0A3S9VQX2</accession>
<proteinExistence type="predicted"/>
<dbReference type="GO" id="GO:0008616">
    <property type="term" value="P:tRNA queuosine(34) biosynthetic process"/>
    <property type="evidence" value="ECO:0007669"/>
    <property type="project" value="InterPro"/>
</dbReference>
<dbReference type="InterPro" id="IPR050084">
    <property type="entry name" value="NADPH_dep_7-cyano-7-deazaG_red"/>
</dbReference>
<dbReference type="RefSeq" id="WP_106624948.1">
    <property type="nucleotide sequence ID" value="NZ_CP032819.1"/>
</dbReference>
<dbReference type="PANTHER" id="PTHR34354:SF1">
    <property type="entry name" value="NADPH-DEPENDENT 7-CYANO-7-DEAZAGUANINE REDUCTASE"/>
    <property type="match status" value="1"/>
</dbReference>
<dbReference type="EMBL" id="CP032819">
    <property type="protein sequence ID" value="AZS28934.1"/>
    <property type="molecule type" value="Genomic_DNA"/>
</dbReference>
<dbReference type="PANTHER" id="PTHR34354">
    <property type="entry name" value="NADPH-DEPENDENT 7-CYANO-7-DEAZAGUANINE REDUCTASE"/>
    <property type="match status" value="1"/>
</dbReference>
<dbReference type="Proteomes" id="UP000270673">
    <property type="component" value="Chromosome"/>
</dbReference>
<organism evidence="2 3">
    <name type="scientific">Butyricimonas faecalis</name>
    <dbReference type="NCBI Taxonomy" id="2093856"/>
    <lineage>
        <taxon>Bacteria</taxon>
        <taxon>Pseudomonadati</taxon>
        <taxon>Bacteroidota</taxon>
        <taxon>Bacteroidia</taxon>
        <taxon>Bacteroidales</taxon>
        <taxon>Odoribacteraceae</taxon>
        <taxon>Butyricimonas</taxon>
    </lineage>
</organism>
<dbReference type="InterPro" id="IPR043133">
    <property type="entry name" value="GTP-CH-I_C/QueF"/>
</dbReference>
<gene>
    <name evidence="2" type="ORF">D8S85_04750</name>
</gene>
<name>A0A3S9VQX2_9BACT</name>
<dbReference type="SUPFAM" id="SSF55620">
    <property type="entry name" value="Tetrahydrobiopterin biosynthesis enzymes-like"/>
    <property type="match status" value="1"/>
</dbReference>
<dbReference type="GO" id="GO:0033739">
    <property type="term" value="F:preQ1 synthase activity"/>
    <property type="evidence" value="ECO:0007669"/>
    <property type="project" value="InterPro"/>
</dbReference>
<dbReference type="OrthoDB" id="9795077at2"/>
<dbReference type="Gene3D" id="3.30.1130.10">
    <property type="match status" value="2"/>
</dbReference>
<dbReference type="Pfam" id="PF14489">
    <property type="entry name" value="QueF"/>
    <property type="match status" value="1"/>
</dbReference>
<dbReference type="Pfam" id="PF14819">
    <property type="entry name" value="QueF_N"/>
    <property type="match status" value="1"/>
</dbReference>
<dbReference type="InterPro" id="IPR029139">
    <property type="entry name" value="QueF_N"/>
</dbReference>
<dbReference type="InterPro" id="IPR029500">
    <property type="entry name" value="QueF"/>
</dbReference>